<evidence type="ECO:0000313" key="2">
    <source>
        <dbReference type="Proteomes" id="UP000094565"/>
    </source>
</evidence>
<accession>A0A1B2JAE3</accession>
<dbReference type="EMBL" id="CP014585">
    <property type="protein sequence ID" value="ANZ74980.1"/>
    <property type="molecule type" value="Genomic_DNA"/>
</dbReference>
<dbReference type="Gene3D" id="2.40.160.20">
    <property type="match status" value="1"/>
</dbReference>
<organism evidence="1 2">
    <name type="scientific">Komagataella pastoris</name>
    <name type="common">Yeast</name>
    <name type="synonym">Pichia pastoris</name>
    <dbReference type="NCBI Taxonomy" id="4922"/>
    <lineage>
        <taxon>Eukaryota</taxon>
        <taxon>Fungi</taxon>
        <taxon>Dikarya</taxon>
        <taxon>Ascomycota</taxon>
        <taxon>Saccharomycotina</taxon>
        <taxon>Pichiomycetes</taxon>
        <taxon>Pichiales</taxon>
        <taxon>Pichiaceae</taxon>
        <taxon>Komagataella</taxon>
    </lineage>
</organism>
<dbReference type="AlphaFoldDB" id="A0A1B2JAE3"/>
<sequence>MSIPQEAPKIPGWRPVIFLNIEADEPKSIYVNNTGSLTGVNITGGFAKSIDPKYPFDAIIDSGYDDIRADPGASTSRLDCRVYLTTSEGAGVFMTYPGVVRMEKSVVDVLTQKSSFMEFNDGYVTCTPVIHLDEKAKKEQWITKETLFGKGRFVRDNEGRLRVQYYLYVLA</sequence>
<reference evidence="1 2" key="1">
    <citation type="submission" date="2016-02" db="EMBL/GenBank/DDBJ databases">
        <title>Comparative genomic and transcriptomic foundation for Pichia pastoris.</title>
        <authorList>
            <person name="Love K.R."/>
            <person name="Shah K.A."/>
            <person name="Whittaker C.A."/>
            <person name="Wu J."/>
            <person name="Bartlett M.C."/>
            <person name="Ma D."/>
            <person name="Leeson R.L."/>
            <person name="Priest M."/>
            <person name="Young S.K."/>
            <person name="Love J.C."/>
        </authorList>
    </citation>
    <scope>NUCLEOTIDE SEQUENCE [LARGE SCALE GENOMIC DNA]</scope>
    <source>
        <strain evidence="1 2">ATCC 28485</strain>
    </source>
</reference>
<dbReference type="OrthoDB" id="2544694at2759"/>
<proteinExistence type="predicted"/>
<dbReference type="Pfam" id="PF11578">
    <property type="entry name" value="DUF3237"/>
    <property type="match status" value="1"/>
</dbReference>
<evidence type="ECO:0000313" key="1">
    <source>
        <dbReference type="EMBL" id="ANZ74980.1"/>
    </source>
</evidence>
<gene>
    <name evidence="1" type="ORF">ATY40_BA7502120</name>
</gene>
<dbReference type="Proteomes" id="UP000094565">
    <property type="component" value="Chromosome 2"/>
</dbReference>
<protein>
    <submittedName>
        <fullName evidence="1">BA75_02120T0</fullName>
    </submittedName>
</protein>
<name>A0A1B2JAE3_PICPA</name>
<keyword evidence="2" id="KW-1185">Reference proteome</keyword>